<sequence length="195" mass="20614">MTMKDDRRDAAIEAMADHLLTHGLAGASLRPLARAAGTSDRMLLYYFGDKDRLLALTLDRIARRLTAILAAALPPGTRLGWAALLGAVWAGMADPALRPFMHLWLDLAAGAARGTEPQRRIAGAIADLFAAWLDERLDLPEGESTPAAHHLLAVIEGAMLLDALGRPALAEAAIARAAAEANVRPERPSPAPPAG</sequence>
<evidence type="ECO:0000256" key="4">
    <source>
        <dbReference type="PROSITE-ProRule" id="PRU00335"/>
    </source>
</evidence>
<reference evidence="6 7" key="1">
    <citation type="submission" date="2020-01" db="EMBL/GenBank/DDBJ databases">
        <title>Sphingomonas sp. C33 whole genome sequece.</title>
        <authorList>
            <person name="Park C."/>
        </authorList>
    </citation>
    <scope>NUCLEOTIDE SEQUENCE [LARGE SCALE GENOMIC DNA]</scope>
    <source>
        <strain evidence="6 7">C33</strain>
    </source>
</reference>
<evidence type="ECO:0000313" key="7">
    <source>
        <dbReference type="Proteomes" id="UP000464468"/>
    </source>
</evidence>
<dbReference type="InterPro" id="IPR009057">
    <property type="entry name" value="Homeodomain-like_sf"/>
</dbReference>
<dbReference type="AlphaFoldDB" id="A0A7Z2NVI5"/>
<evidence type="ECO:0000256" key="1">
    <source>
        <dbReference type="ARBA" id="ARBA00023015"/>
    </source>
</evidence>
<keyword evidence="7" id="KW-1185">Reference proteome</keyword>
<accession>A0A7Z2NVI5</accession>
<evidence type="ECO:0000313" key="6">
    <source>
        <dbReference type="EMBL" id="QHL90588.1"/>
    </source>
</evidence>
<dbReference type="Gene3D" id="1.10.357.10">
    <property type="entry name" value="Tetracycline Repressor, domain 2"/>
    <property type="match status" value="1"/>
</dbReference>
<feature type="domain" description="HTH tetR-type" evidence="5">
    <location>
        <begin position="5"/>
        <end position="65"/>
    </location>
</feature>
<dbReference type="PANTHER" id="PTHR47506:SF6">
    <property type="entry name" value="HTH-TYPE TRANSCRIPTIONAL REPRESSOR NEMR"/>
    <property type="match status" value="1"/>
</dbReference>
<dbReference type="KEGG" id="schy:GVO57_06790"/>
<dbReference type="Pfam" id="PF00440">
    <property type="entry name" value="TetR_N"/>
    <property type="match status" value="1"/>
</dbReference>
<keyword evidence="1" id="KW-0805">Transcription regulation</keyword>
<evidence type="ECO:0000256" key="2">
    <source>
        <dbReference type="ARBA" id="ARBA00023125"/>
    </source>
</evidence>
<dbReference type="Proteomes" id="UP000464468">
    <property type="component" value="Chromosome"/>
</dbReference>
<dbReference type="PANTHER" id="PTHR47506">
    <property type="entry name" value="TRANSCRIPTIONAL REGULATORY PROTEIN"/>
    <property type="match status" value="1"/>
</dbReference>
<dbReference type="InterPro" id="IPR001647">
    <property type="entry name" value="HTH_TetR"/>
</dbReference>
<dbReference type="GO" id="GO:0003677">
    <property type="term" value="F:DNA binding"/>
    <property type="evidence" value="ECO:0007669"/>
    <property type="project" value="UniProtKB-UniRule"/>
</dbReference>
<gene>
    <name evidence="6" type="ORF">GVO57_06790</name>
</gene>
<protein>
    <submittedName>
        <fullName evidence="6">TetR family transcriptional regulator</fullName>
    </submittedName>
</protein>
<name>A0A7Z2NVI5_9SPHN</name>
<keyword evidence="2 4" id="KW-0238">DNA-binding</keyword>
<keyword evidence="3" id="KW-0804">Transcription</keyword>
<feature type="DNA-binding region" description="H-T-H motif" evidence="4">
    <location>
        <begin position="28"/>
        <end position="47"/>
    </location>
</feature>
<evidence type="ECO:0000256" key="3">
    <source>
        <dbReference type="ARBA" id="ARBA00023163"/>
    </source>
</evidence>
<evidence type="ECO:0000259" key="5">
    <source>
        <dbReference type="PROSITE" id="PS50977"/>
    </source>
</evidence>
<organism evidence="6 7">
    <name type="scientific">Sphingomonas changnyeongensis</name>
    <dbReference type="NCBI Taxonomy" id="2698679"/>
    <lineage>
        <taxon>Bacteria</taxon>
        <taxon>Pseudomonadati</taxon>
        <taxon>Pseudomonadota</taxon>
        <taxon>Alphaproteobacteria</taxon>
        <taxon>Sphingomonadales</taxon>
        <taxon>Sphingomonadaceae</taxon>
        <taxon>Sphingomonas</taxon>
    </lineage>
</organism>
<dbReference type="EMBL" id="CP047895">
    <property type="protein sequence ID" value="QHL90588.1"/>
    <property type="molecule type" value="Genomic_DNA"/>
</dbReference>
<proteinExistence type="predicted"/>
<dbReference type="PROSITE" id="PS50977">
    <property type="entry name" value="HTH_TETR_2"/>
    <property type="match status" value="1"/>
</dbReference>
<dbReference type="RefSeq" id="WP_160592516.1">
    <property type="nucleotide sequence ID" value="NZ_CP047895.1"/>
</dbReference>
<dbReference type="SUPFAM" id="SSF46689">
    <property type="entry name" value="Homeodomain-like"/>
    <property type="match status" value="1"/>
</dbReference>